<sequence length="223" mass="24365">MAYAFPFLRLTFGGTMATGQEIWSCNMHLANTNGGATTAGDFASVKSNLPAIGEALEAFVSDAKTNVPDDVTLDWVKVAFIGTTGEYLDESYEIDVEATGSQTSSYLPQGAMVNTLVSTKRKDPGKYNRFYMPFTLQGSFGQWKMDTVTQNDYVDTLETFIRAVNAILIAIDTSDSLLVAVVSNTNGQSAMPVTRVQVGQIVDTQRRRRNKLPEAYASRTVLD</sequence>
<reference evidence="1" key="2">
    <citation type="submission" date="2015-07" db="EMBL/GenBank/DDBJ databases">
        <title>Plasmids, circular viruses and viroids from rat gut.</title>
        <authorList>
            <person name="Jorgensen T.J."/>
            <person name="Hansen M.A."/>
            <person name="Xu Z."/>
            <person name="Tabak M.A."/>
            <person name="Sorensen S.J."/>
            <person name="Hansen L.H."/>
        </authorList>
    </citation>
    <scope>NUCLEOTIDE SEQUENCE</scope>
    <source>
        <strain evidence="1">RGFK1450</strain>
    </source>
</reference>
<dbReference type="AlphaFoldDB" id="A0A0H5Q5U0"/>
<evidence type="ECO:0000313" key="1">
    <source>
        <dbReference type="EMBL" id="CRY97258.1"/>
    </source>
</evidence>
<name>A0A0H5Q5U0_9ZZZZ</name>
<dbReference type="EMBL" id="LN853991">
    <property type="protein sequence ID" value="CRY97258.1"/>
    <property type="molecule type" value="Genomic_DNA"/>
</dbReference>
<proteinExistence type="predicted"/>
<organism evidence="1">
    <name type="scientific">uncultured prokaryote</name>
    <dbReference type="NCBI Taxonomy" id="198431"/>
    <lineage>
        <taxon>unclassified sequences</taxon>
        <taxon>environmental samples</taxon>
    </lineage>
</organism>
<reference evidence="1" key="1">
    <citation type="submission" date="2015-06" db="EMBL/GenBank/DDBJ databases">
        <authorList>
            <person name="Joergensen T."/>
        </authorList>
    </citation>
    <scope>NUCLEOTIDE SEQUENCE</scope>
    <source>
        <strain evidence="1">RGFK1450</strain>
    </source>
</reference>
<accession>A0A0H5Q5U0</accession>
<protein>
    <submittedName>
        <fullName evidence="1">Uncharacterized protein</fullName>
    </submittedName>
</protein>